<feature type="active site" description="Nucleophile" evidence="7">
    <location>
        <position position="146"/>
    </location>
</feature>
<keyword evidence="11" id="KW-1185">Reference proteome</keyword>
<accession>A0A5C6S7R1</accession>
<dbReference type="EMBL" id="VOPL01000002">
    <property type="protein sequence ID" value="TXB70101.1"/>
    <property type="molecule type" value="Genomic_DNA"/>
</dbReference>
<dbReference type="PANTHER" id="PTHR36699">
    <property type="entry name" value="LD-TRANSPEPTIDASE"/>
    <property type="match status" value="1"/>
</dbReference>
<dbReference type="GO" id="GO:0071555">
    <property type="term" value="P:cell wall organization"/>
    <property type="evidence" value="ECO:0007669"/>
    <property type="project" value="UniProtKB-UniRule"/>
</dbReference>
<evidence type="ECO:0000256" key="2">
    <source>
        <dbReference type="ARBA" id="ARBA00005992"/>
    </source>
</evidence>
<dbReference type="UniPathway" id="UPA00219"/>
<evidence type="ECO:0000256" key="8">
    <source>
        <dbReference type="SAM" id="MobiDB-lite"/>
    </source>
</evidence>
<keyword evidence="4 7" id="KW-0133">Cell shape</keyword>
<evidence type="ECO:0000259" key="9">
    <source>
        <dbReference type="PROSITE" id="PS52029"/>
    </source>
</evidence>
<dbReference type="OrthoDB" id="9809748at2"/>
<dbReference type="GO" id="GO:0009252">
    <property type="term" value="P:peptidoglycan biosynthetic process"/>
    <property type="evidence" value="ECO:0007669"/>
    <property type="project" value="UniProtKB-UniPathway"/>
</dbReference>
<dbReference type="PROSITE" id="PS52029">
    <property type="entry name" value="LD_TPASE"/>
    <property type="match status" value="1"/>
</dbReference>
<feature type="active site" description="Proton donor/acceptor" evidence="7">
    <location>
        <position position="126"/>
    </location>
</feature>
<evidence type="ECO:0000256" key="4">
    <source>
        <dbReference type="ARBA" id="ARBA00022960"/>
    </source>
</evidence>
<proteinExistence type="inferred from homology"/>
<evidence type="ECO:0000313" key="11">
    <source>
        <dbReference type="Proteomes" id="UP000321562"/>
    </source>
</evidence>
<evidence type="ECO:0000256" key="6">
    <source>
        <dbReference type="ARBA" id="ARBA00023316"/>
    </source>
</evidence>
<dbReference type="AlphaFoldDB" id="A0A5C6S7R1"/>
<evidence type="ECO:0000256" key="5">
    <source>
        <dbReference type="ARBA" id="ARBA00022984"/>
    </source>
</evidence>
<dbReference type="GO" id="GO:0016740">
    <property type="term" value="F:transferase activity"/>
    <property type="evidence" value="ECO:0007669"/>
    <property type="project" value="UniProtKB-KW"/>
</dbReference>
<dbReference type="GO" id="GO:0008360">
    <property type="term" value="P:regulation of cell shape"/>
    <property type="evidence" value="ECO:0007669"/>
    <property type="project" value="UniProtKB-UniRule"/>
</dbReference>
<keyword evidence="6 7" id="KW-0961">Cell wall biogenesis/degradation</keyword>
<evidence type="ECO:0000256" key="3">
    <source>
        <dbReference type="ARBA" id="ARBA00022679"/>
    </source>
</evidence>
<dbReference type="Gene3D" id="2.40.440.10">
    <property type="entry name" value="L,D-transpeptidase catalytic domain-like"/>
    <property type="match status" value="1"/>
</dbReference>
<dbReference type="SUPFAM" id="SSF141523">
    <property type="entry name" value="L,D-transpeptidase catalytic domain-like"/>
    <property type="match status" value="1"/>
</dbReference>
<name>A0A5C6S7R1_9RHOB</name>
<evidence type="ECO:0000313" key="10">
    <source>
        <dbReference type="EMBL" id="TXB70101.1"/>
    </source>
</evidence>
<feature type="region of interest" description="Disordered" evidence="8">
    <location>
        <begin position="1"/>
        <end position="30"/>
    </location>
</feature>
<comment type="pathway">
    <text evidence="1 7">Cell wall biogenesis; peptidoglycan biosynthesis.</text>
</comment>
<evidence type="ECO:0000256" key="1">
    <source>
        <dbReference type="ARBA" id="ARBA00004752"/>
    </source>
</evidence>
<dbReference type="Pfam" id="PF03734">
    <property type="entry name" value="YkuD"/>
    <property type="match status" value="1"/>
</dbReference>
<organism evidence="10 11">
    <name type="scientific">Paracoccus aurantiacus</name>
    <dbReference type="NCBI Taxonomy" id="2599412"/>
    <lineage>
        <taxon>Bacteria</taxon>
        <taxon>Pseudomonadati</taxon>
        <taxon>Pseudomonadota</taxon>
        <taxon>Alphaproteobacteria</taxon>
        <taxon>Rhodobacterales</taxon>
        <taxon>Paracoccaceae</taxon>
        <taxon>Paracoccus</taxon>
    </lineage>
</organism>
<dbReference type="Proteomes" id="UP000321562">
    <property type="component" value="Unassembled WGS sequence"/>
</dbReference>
<comment type="similarity">
    <text evidence="2">Belongs to the YkuD family.</text>
</comment>
<dbReference type="PANTHER" id="PTHR36699:SF1">
    <property type="entry name" value="L,D-TRANSPEPTIDASE YAFK-RELATED"/>
    <property type="match status" value="1"/>
</dbReference>
<keyword evidence="3" id="KW-0808">Transferase</keyword>
<dbReference type="CDD" id="cd16913">
    <property type="entry name" value="YkuD_like"/>
    <property type="match status" value="1"/>
</dbReference>
<comment type="caution">
    <text evidence="10">The sequence shown here is derived from an EMBL/GenBank/DDBJ whole genome shotgun (WGS) entry which is preliminary data.</text>
</comment>
<gene>
    <name evidence="10" type="ORF">FQV27_07170</name>
</gene>
<sequence length="171" mass="19186">MLGPETIRTPVGPDPQRPVTRPERPDLTRPIQGNIDRILIEKGARRLTVYQKGDLVREYRIALGFAPDGDKVKQGDGKTPEGVFKVDRRNDRSKFHLSLGIDYPQADDRKRARDGGYSPGGDIFIHGQPNQIAEGYRVKGDWTEGCIAIDNHQIEELFAATRIGTEVEIRP</sequence>
<keyword evidence="5 7" id="KW-0573">Peptidoglycan synthesis</keyword>
<feature type="domain" description="L,D-TPase catalytic" evidence="9">
    <location>
        <begin position="36"/>
        <end position="170"/>
    </location>
</feature>
<evidence type="ECO:0000256" key="7">
    <source>
        <dbReference type="PROSITE-ProRule" id="PRU01373"/>
    </source>
</evidence>
<dbReference type="InterPro" id="IPR005490">
    <property type="entry name" value="LD_TPept_cat_dom"/>
</dbReference>
<dbReference type="InterPro" id="IPR038063">
    <property type="entry name" value="Transpep_catalytic_dom"/>
</dbReference>
<dbReference type="GO" id="GO:0004180">
    <property type="term" value="F:carboxypeptidase activity"/>
    <property type="evidence" value="ECO:0007669"/>
    <property type="project" value="UniProtKB-ARBA"/>
</dbReference>
<protein>
    <submittedName>
        <fullName evidence="10">L,D-transpeptidase family protein</fullName>
    </submittedName>
</protein>
<reference evidence="10 11" key="1">
    <citation type="submission" date="2019-08" db="EMBL/GenBank/DDBJ databases">
        <authorList>
            <person name="Ye J."/>
        </authorList>
    </citation>
    <scope>NUCLEOTIDE SEQUENCE [LARGE SCALE GENOMIC DNA]</scope>
    <source>
        <strain evidence="10 11">TK008</strain>
    </source>
</reference>